<dbReference type="AlphaFoldDB" id="A0A5C8HYU1"/>
<proteinExistence type="predicted"/>
<feature type="transmembrane region" description="Helical" evidence="2">
    <location>
        <begin position="367"/>
        <end position="384"/>
    </location>
</feature>
<feature type="transmembrane region" description="Helical" evidence="2">
    <location>
        <begin position="41"/>
        <end position="66"/>
    </location>
</feature>
<gene>
    <name evidence="3" type="ORF">FVP77_13725</name>
</gene>
<organism evidence="3 4">
    <name type="scientific">Microbacterium hatanonis</name>
    <dbReference type="NCBI Taxonomy" id="404366"/>
    <lineage>
        <taxon>Bacteria</taxon>
        <taxon>Bacillati</taxon>
        <taxon>Actinomycetota</taxon>
        <taxon>Actinomycetes</taxon>
        <taxon>Micrococcales</taxon>
        <taxon>Microbacteriaceae</taxon>
        <taxon>Microbacterium</taxon>
    </lineage>
</organism>
<feature type="compositionally biased region" description="Basic and acidic residues" evidence="1">
    <location>
        <begin position="420"/>
        <end position="456"/>
    </location>
</feature>
<feature type="transmembrane region" description="Helical" evidence="2">
    <location>
        <begin position="326"/>
        <end position="347"/>
    </location>
</feature>
<comment type="caution">
    <text evidence="3">The sequence shown here is derived from an EMBL/GenBank/DDBJ whole genome shotgun (WGS) entry which is preliminary data.</text>
</comment>
<protein>
    <submittedName>
        <fullName evidence="3">Uncharacterized protein</fullName>
    </submittedName>
</protein>
<feature type="transmembrane region" description="Helical" evidence="2">
    <location>
        <begin position="249"/>
        <end position="272"/>
    </location>
</feature>
<keyword evidence="2" id="KW-0472">Membrane</keyword>
<feature type="transmembrane region" description="Helical" evidence="2">
    <location>
        <begin position="93"/>
        <end position="111"/>
    </location>
</feature>
<keyword evidence="4" id="KW-1185">Reference proteome</keyword>
<feature type="region of interest" description="Disordered" evidence="1">
    <location>
        <begin position="413"/>
        <end position="456"/>
    </location>
</feature>
<evidence type="ECO:0000313" key="3">
    <source>
        <dbReference type="EMBL" id="TXK10520.1"/>
    </source>
</evidence>
<dbReference type="EMBL" id="VRSV01000002">
    <property type="protein sequence ID" value="TXK10520.1"/>
    <property type="molecule type" value="Genomic_DNA"/>
</dbReference>
<reference evidence="3 4" key="1">
    <citation type="submission" date="2019-08" db="EMBL/GenBank/DDBJ databases">
        <authorList>
            <person name="Dong K."/>
        </authorList>
    </citation>
    <scope>NUCLEOTIDE SEQUENCE [LARGE SCALE GENOMIC DNA]</scope>
    <source>
        <strain evidence="3 4">JCM14558</strain>
    </source>
</reference>
<keyword evidence="2" id="KW-1133">Transmembrane helix</keyword>
<name>A0A5C8HYU1_9MICO</name>
<feature type="transmembrane region" description="Helical" evidence="2">
    <location>
        <begin position="188"/>
        <end position="207"/>
    </location>
</feature>
<evidence type="ECO:0000313" key="4">
    <source>
        <dbReference type="Proteomes" id="UP000321034"/>
    </source>
</evidence>
<feature type="transmembrane region" description="Helical" evidence="2">
    <location>
        <begin position="158"/>
        <end position="176"/>
    </location>
</feature>
<dbReference type="Proteomes" id="UP000321034">
    <property type="component" value="Unassembled WGS sequence"/>
</dbReference>
<keyword evidence="2" id="KW-0812">Transmembrane</keyword>
<evidence type="ECO:0000256" key="2">
    <source>
        <dbReference type="SAM" id="Phobius"/>
    </source>
</evidence>
<dbReference type="OrthoDB" id="3802671at2"/>
<evidence type="ECO:0000256" key="1">
    <source>
        <dbReference type="SAM" id="MobiDB-lite"/>
    </source>
</evidence>
<accession>A0A5C8HYU1</accession>
<sequence length="456" mass="49636">MVLTGRLLIAHWPALVAWFLAGTLGRYIGLEVAGFVGGYSALGGLLLLPVAILAKLVSVVAMFLVLRDGLPRLGAIAPAPVERAARLRSFRDALLASILPFFAVYAVLGFLRDDVATYLQSAIAVKDSREMVGLAESLLGTGPAVAVDTSGTVDQLTWEPWTIAVVVIAFAGRWAWKRWQDRLPRWTSVAAAYLEALWVFLAVYFIGEALAQFSGWLDSRQAIAWLGDLRGWLGDLFAPLGWAWDAVEWLIGEAGAVLLVPLAWLTIAGVIYGQAVSPQGIAWRGRLIERARTRYVTVPQRLRRRLTDIGAGVGDRFRPLWRAVVVMWRSGPILIGGYVLAYAVLILGERWLRFGITRAVGPQDFDAFWLVAASTVFTVVVLVVETVRAALVASAYDATIGALIGAPVVASGRDDESEEARELVREQEVDAERADGIVGHEERDGDGERPDRLGIA</sequence>